<feature type="compositionally biased region" description="Polar residues" evidence="1">
    <location>
        <begin position="327"/>
        <end position="336"/>
    </location>
</feature>
<dbReference type="EMBL" id="MLQL01000001">
    <property type="protein sequence ID" value="OQE32673.1"/>
    <property type="molecule type" value="Genomic_DNA"/>
</dbReference>
<feature type="compositionally biased region" description="Low complexity" evidence="1">
    <location>
        <begin position="339"/>
        <end position="352"/>
    </location>
</feature>
<proteinExistence type="predicted"/>
<dbReference type="Proteomes" id="UP000191342">
    <property type="component" value="Unassembled WGS sequence"/>
</dbReference>
<evidence type="ECO:0000313" key="2">
    <source>
        <dbReference type="EMBL" id="OQE10125.1"/>
    </source>
</evidence>
<dbReference type="EMBL" id="MLQL01000091">
    <property type="protein sequence ID" value="OQE10125.1"/>
    <property type="molecule type" value="Genomic_DNA"/>
</dbReference>
<feature type="compositionally biased region" description="Polar residues" evidence="1">
    <location>
        <begin position="374"/>
        <end position="389"/>
    </location>
</feature>
<feature type="region of interest" description="Disordered" evidence="1">
    <location>
        <begin position="237"/>
        <end position="389"/>
    </location>
</feature>
<feature type="compositionally biased region" description="Basic and acidic residues" evidence="1">
    <location>
        <begin position="418"/>
        <end position="427"/>
    </location>
</feature>
<evidence type="ECO:0000313" key="4">
    <source>
        <dbReference type="Proteomes" id="UP000191342"/>
    </source>
</evidence>
<reference evidence="4" key="2">
    <citation type="journal article" date="2017" name="Nat. Microbiol.">
        <title>Global analysis of biosynthetic gene clusters reveals vast potential of secondary metabolite production in Penicillium species.</title>
        <authorList>
            <person name="Nielsen J.C."/>
            <person name="Grijseels S."/>
            <person name="Prigent S."/>
            <person name="Ji B."/>
            <person name="Dainat J."/>
            <person name="Nielsen K.F."/>
            <person name="Frisvad J.C."/>
            <person name="Workman M."/>
            <person name="Nielsen J."/>
        </authorList>
    </citation>
    <scope>NUCLEOTIDE SEQUENCE [LARGE SCALE GENOMIC DNA]</scope>
    <source>
        <strain evidence="4">IBT 14082</strain>
    </source>
</reference>
<accession>A0A1V6U470</accession>
<organism evidence="3 4">
    <name type="scientific">Penicillium flavigenum</name>
    <dbReference type="NCBI Taxonomy" id="254877"/>
    <lineage>
        <taxon>Eukaryota</taxon>
        <taxon>Fungi</taxon>
        <taxon>Dikarya</taxon>
        <taxon>Ascomycota</taxon>
        <taxon>Pezizomycotina</taxon>
        <taxon>Eurotiomycetes</taxon>
        <taxon>Eurotiomycetidae</taxon>
        <taxon>Eurotiales</taxon>
        <taxon>Aspergillaceae</taxon>
        <taxon>Penicillium</taxon>
    </lineage>
</organism>
<evidence type="ECO:0000256" key="1">
    <source>
        <dbReference type="SAM" id="MobiDB-lite"/>
    </source>
</evidence>
<protein>
    <submittedName>
        <fullName evidence="3">Uncharacterized protein</fullName>
    </submittedName>
</protein>
<keyword evidence="4" id="KW-1185">Reference proteome</keyword>
<feature type="region of interest" description="Disordered" evidence="1">
    <location>
        <begin position="408"/>
        <end position="427"/>
    </location>
</feature>
<comment type="caution">
    <text evidence="3">The sequence shown here is derived from an EMBL/GenBank/DDBJ whole genome shotgun (WGS) entry which is preliminary data.</text>
</comment>
<evidence type="ECO:0000313" key="3">
    <source>
        <dbReference type="EMBL" id="OQE32673.1"/>
    </source>
</evidence>
<sequence length="463" mass="52152">MFLTIDNFLEPWHGPDADELYHTLATTMSSSSIDSRYDEVGQSELWQAFQSSNISNPRMRAFLDKQFTTRWQAWLPDLARVIYNERQLESLYYNTLITRVNIALQNAIPSEDPRVTVVVCPGSFDSFRDNGTETTILPDWVVVEGTYTPHDVSVPTLDELVSKGKIIAVGDTKLVRQQEEKIKYAEAVVNGTHSCHRAYLAQVQHYAHMLSTRFGFILTNKELVLAQFLREEEATPRLPRQRGLRSSMLPQQLLPELPPDFKSSDRPDGVECDEGPLHTPQLRHKRRHESDDSPTLPCSRPPTTDHSVRQQGDELPPSSPPSLLLSQVYNMPSGSPTPALEARAGLEGAARSSFEEHLSPTPHRTAQLPLRSPRQITSTEQDQLSSNVTYEPSLRDFDIGRALVRSFRIPNPGDEESMDRKEGDEHGGRIHPAKALFALLMHAYSVGSQGRRIDEGELGFEHD</sequence>
<dbReference type="AlphaFoldDB" id="A0A1V6U470"/>
<name>A0A1V6U470_9EURO</name>
<reference evidence="3" key="1">
    <citation type="submission" date="2016-10" db="EMBL/GenBank/DDBJ databases">
        <title>Uncovering the secondary metabolism of Penicillium species provides insights into the evolution of 6-MSA pathways.</title>
        <authorList>
            <person name="Nielsen J.C."/>
            <person name="Nielsen J."/>
        </authorList>
    </citation>
    <scope>NUCLEOTIDE SEQUENCE [LARGE SCALE GENOMIC DNA]</scope>
    <source>
        <strain evidence="3">IBT 14082</strain>
    </source>
</reference>
<gene>
    <name evidence="3" type="ORF">PENFLA_c001G00627</name>
    <name evidence="2" type="ORF">PENFLA_c091G08701</name>
</gene>
<dbReference type="OrthoDB" id="4367324at2759"/>